<dbReference type="EMBL" id="JAPZBQ010000004">
    <property type="protein sequence ID" value="KAJ5334582.1"/>
    <property type="molecule type" value="Genomic_DNA"/>
</dbReference>
<dbReference type="SUPFAM" id="SSF51735">
    <property type="entry name" value="NAD(P)-binding Rossmann-fold domains"/>
    <property type="match status" value="1"/>
</dbReference>
<accession>A0A9W9QEJ1</accession>
<feature type="domain" description="NmrA-like" evidence="1">
    <location>
        <begin position="2"/>
        <end position="91"/>
    </location>
</feature>
<reference evidence="2" key="2">
    <citation type="journal article" date="2023" name="IMA Fungus">
        <title>Comparative genomic study of the Penicillium genus elucidates a diverse pangenome and 15 lateral gene transfer events.</title>
        <authorList>
            <person name="Petersen C."/>
            <person name="Sorensen T."/>
            <person name="Nielsen M.R."/>
            <person name="Sondergaard T.E."/>
            <person name="Sorensen J.L."/>
            <person name="Fitzpatrick D.A."/>
            <person name="Frisvad J.C."/>
            <person name="Nielsen K.L."/>
        </authorList>
    </citation>
    <scope>NUCLEOTIDE SEQUENCE</scope>
    <source>
        <strain evidence="2">IBT 35673</strain>
    </source>
</reference>
<dbReference type="Pfam" id="PF05368">
    <property type="entry name" value="NmrA"/>
    <property type="match status" value="1"/>
</dbReference>
<reference evidence="2" key="1">
    <citation type="submission" date="2022-12" db="EMBL/GenBank/DDBJ databases">
        <authorList>
            <person name="Petersen C."/>
        </authorList>
    </citation>
    <scope>NUCLEOTIDE SEQUENCE</scope>
    <source>
        <strain evidence="2">IBT 35673</strain>
    </source>
</reference>
<dbReference type="Gene3D" id="3.40.50.720">
    <property type="entry name" value="NAD(P)-binding Rossmann-like Domain"/>
    <property type="match status" value="2"/>
</dbReference>
<evidence type="ECO:0000313" key="3">
    <source>
        <dbReference type="Proteomes" id="UP001147695"/>
    </source>
</evidence>
<dbReference type="InterPro" id="IPR036291">
    <property type="entry name" value="NAD(P)-bd_dom_sf"/>
</dbReference>
<dbReference type="PANTHER" id="PTHR48079:SF6">
    <property type="entry name" value="NAD(P)-BINDING DOMAIN-CONTAINING PROTEIN-RELATED"/>
    <property type="match status" value="1"/>
</dbReference>
<name>A0A9W9QEJ1_PENBR</name>
<dbReference type="Proteomes" id="UP001147695">
    <property type="component" value="Unassembled WGS sequence"/>
</dbReference>
<evidence type="ECO:0000313" key="2">
    <source>
        <dbReference type="EMBL" id="KAJ5334582.1"/>
    </source>
</evidence>
<proteinExistence type="predicted"/>
<gene>
    <name evidence="2" type="ORF">N7452_006985</name>
</gene>
<comment type="caution">
    <text evidence="2">The sequence shown here is derived from an EMBL/GenBank/DDBJ whole genome shotgun (WGS) entry which is preliminary data.</text>
</comment>
<organism evidence="2 3">
    <name type="scientific">Penicillium brevicompactum</name>
    <dbReference type="NCBI Taxonomy" id="5074"/>
    <lineage>
        <taxon>Eukaryota</taxon>
        <taxon>Fungi</taxon>
        <taxon>Dikarya</taxon>
        <taxon>Ascomycota</taxon>
        <taxon>Pezizomycotina</taxon>
        <taxon>Eurotiomycetes</taxon>
        <taxon>Eurotiomycetidae</taxon>
        <taxon>Eurotiales</taxon>
        <taxon>Aspergillaceae</taxon>
        <taxon>Penicillium</taxon>
    </lineage>
</organism>
<dbReference type="PANTHER" id="PTHR48079">
    <property type="entry name" value="PROTEIN YEEZ"/>
    <property type="match status" value="1"/>
</dbReference>
<dbReference type="InterPro" id="IPR051783">
    <property type="entry name" value="NAD(P)-dependent_oxidoreduct"/>
</dbReference>
<dbReference type="InterPro" id="IPR008030">
    <property type="entry name" value="NmrA-like"/>
</dbReference>
<protein>
    <recommendedName>
        <fullName evidence="1">NmrA-like domain-containing protein</fullName>
    </recommendedName>
</protein>
<sequence length="344" mass="37423">MSKIFITGATGYIGGDSLAALFAKYPEFSYSALIRSAEKADQVKAQYPSVRTVIGDLDDSSLLERESAAADIVLHTADASDHVGAAKAIIAGLVSGHSKEKPGFLLHTGGTGILTWEDSDKNEFGNKSEHIYNDWEGVDELLTLPDHAFHRNVDQLILEAGTKHADVLKTALVCPPTIYGQGRGPVSQRGRQVYELANVTIRLKKGPIIGAGRSIWNNVHVHDLSDVYVLLVEASIAGRTDPGLWGADAYYLTENGEHYWGELAAATAEAAAKLGYIPEAKAESIDLESAKKYAGFESLSWGMNSRGQARRARHILGWKPSRPSIEEELPAILRSEWQRVQDST</sequence>
<dbReference type="GO" id="GO:0005737">
    <property type="term" value="C:cytoplasm"/>
    <property type="evidence" value="ECO:0007669"/>
    <property type="project" value="TreeGrafter"/>
</dbReference>
<dbReference type="GO" id="GO:0004029">
    <property type="term" value="F:aldehyde dehydrogenase (NAD+) activity"/>
    <property type="evidence" value="ECO:0007669"/>
    <property type="project" value="TreeGrafter"/>
</dbReference>
<evidence type="ECO:0000259" key="1">
    <source>
        <dbReference type="Pfam" id="PF05368"/>
    </source>
</evidence>
<dbReference type="AlphaFoldDB" id="A0A9W9QEJ1"/>